<evidence type="ECO:0000256" key="12">
    <source>
        <dbReference type="ARBA" id="ARBA00023180"/>
    </source>
</evidence>
<keyword evidence="12" id="KW-0325">Glycoprotein</keyword>
<comment type="subcellular location">
    <subcellularLocation>
        <location evidence="1">Cell membrane</location>
        <topology evidence="1">Single-pass type I membrane protein</topology>
    </subcellularLocation>
</comment>
<dbReference type="SUPFAM" id="SSF52058">
    <property type="entry name" value="L domain-like"/>
    <property type="match status" value="1"/>
</dbReference>
<comment type="caution">
    <text evidence="14">The sequence shown here is derived from an EMBL/GenBank/DDBJ whole genome shotgun (WGS) entry which is preliminary data.</text>
</comment>
<evidence type="ECO:0000256" key="6">
    <source>
        <dbReference type="ARBA" id="ARBA00022692"/>
    </source>
</evidence>
<keyword evidence="7" id="KW-0732">Signal</keyword>
<dbReference type="FunFam" id="3.80.10.10:FF:000275">
    <property type="entry name" value="Leucine-rich repeat receptor-like protein kinase"/>
    <property type="match status" value="1"/>
</dbReference>
<comment type="similarity">
    <text evidence="2">Belongs to the UPF0057 (PMP3) family.</text>
</comment>
<evidence type="ECO:0000256" key="4">
    <source>
        <dbReference type="ARBA" id="ARBA00022475"/>
    </source>
</evidence>
<evidence type="ECO:0000256" key="7">
    <source>
        <dbReference type="ARBA" id="ARBA00022729"/>
    </source>
</evidence>
<dbReference type="InterPro" id="IPR001611">
    <property type="entry name" value="Leu-rich_rpt"/>
</dbReference>
<protein>
    <submittedName>
        <fullName evidence="14">Putative LRR receptor-like serine/threonine-protein kinase IRK</fullName>
    </submittedName>
</protein>
<evidence type="ECO:0000256" key="2">
    <source>
        <dbReference type="ARBA" id="ARBA00009530"/>
    </source>
</evidence>
<name>A0A445LRP5_GLYSO</name>
<organism evidence="14 15">
    <name type="scientific">Glycine soja</name>
    <name type="common">Wild soybean</name>
    <dbReference type="NCBI Taxonomy" id="3848"/>
    <lineage>
        <taxon>Eukaryota</taxon>
        <taxon>Viridiplantae</taxon>
        <taxon>Streptophyta</taxon>
        <taxon>Embryophyta</taxon>
        <taxon>Tracheophyta</taxon>
        <taxon>Spermatophyta</taxon>
        <taxon>Magnoliopsida</taxon>
        <taxon>eudicotyledons</taxon>
        <taxon>Gunneridae</taxon>
        <taxon>Pentapetalae</taxon>
        <taxon>rosids</taxon>
        <taxon>fabids</taxon>
        <taxon>Fabales</taxon>
        <taxon>Fabaceae</taxon>
        <taxon>Papilionoideae</taxon>
        <taxon>50 kb inversion clade</taxon>
        <taxon>NPAAA clade</taxon>
        <taxon>indigoferoid/millettioid clade</taxon>
        <taxon>Phaseoleae</taxon>
        <taxon>Glycine</taxon>
        <taxon>Glycine subgen. Soja</taxon>
    </lineage>
</organism>
<comment type="similarity">
    <text evidence="3">Belongs to the RLP family.</text>
</comment>
<keyword evidence="8" id="KW-0677">Repeat</keyword>
<dbReference type="Gene3D" id="3.80.10.10">
    <property type="entry name" value="Ribonuclease Inhibitor"/>
    <property type="match status" value="2"/>
</dbReference>
<keyword evidence="11 14" id="KW-0675">Receptor</keyword>
<dbReference type="GO" id="GO:0005886">
    <property type="term" value="C:plasma membrane"/>
    <property type="evidence" value="ECO:0007669"/>
    <property type="project" value="UniProtKB-SubCell"/>
</dbReference>
<proteinExistence type="inferred from homology"/>
<evidence type="ECO:0000256" key="10">
    <source>
        <dbReference type="ARBA" id="ARBA00023136"/>
    </source>
</evidence>
<dbReference type="PANTHER" id="PTHR48052">
    <property type="entry name" value="UNNAMED PRODUCT"/>
    <property type="match status" value="1"/>
</dbReference>
<keyword evidence="9 13" id="KW-1133">Transmembrane helix</keyword>
<dbReference type="PRINTS" id="PR00019">
    <property type="entry name" value="LEURICHRPT"/>
</dbReference>
<dbReference type="Pfam" id="PF00560">
    <property type="entry name" value="LRR_1"/>
    <property type="match status" value="2"/>
</dbReference>
<evidence type="ECO:0000256" key="8">
    <source>
        <dbReference type="ARBA" id="ARBA00022737"/>
    </source>
</evidence>
<gene>
    <name evidence="14" type="ORF">D0Y65_004566</name>
</gene>
<keyword evidence="4" id="KW-1003">Cell membrane</keyword>
<dbReference type="InterPro" id="IPR032675">
    <property type="entry name" value="LRR_dom_sf"/>
</dbReference>
<accession>A0A445LRP5</accession>
<dbReference type="PANTHER" id="PTHR48052:SF8">
    <property type="entry name" value="LRR RECEPTOR-LIKE SERINE_THREONINE-PROTEIN KINASE FLS2"/>
    <property type="match status" value="1"/>
</dbReference>
<dbReference type="AlphaFoldDB" id="A0A445LRP5"/>
<evidence type="ECO:0000256" key="13">
    <source>
        <dbReference type="SAM" id="Phobius"/>
    </source>
</evidence>
<keyword evidence="14" id="KW-0418">Kinase</keyword>
<dbReference type="Proteomes" id="UP000289340">
    <property type="component" value="Chromosome 2"/>
</dbReference>
<evidence type="ECO:0000256" key="1">
    <source>
        <dbReference type="ARBA" id="ARBA00004251"/>
    </source>
</evidence>
<feature type="transmembrane region" description="Helical" evidence="13">
    <location>
        <begin position="84"/>
        <end position="109"/>
    </location>
</feature>
<dbReference type="InterPro" id="IPR000612">
    <property type="entry name" value="PMP3"/>
</dbReference>
<dbReference type="EMBL" id="QZWG01000002">
    <property type="protein sequence ID" value="RZC25936.1"/>
    <property type="molecule type" value="Genomic_DNA"/>
</dbReference>
<keyword evidence="6 13" id="KW-0812">Transmembrane</keyword>
<keyword evidence="5" id="KW-0433">Leucine-rich repeat</keyword>
<keyword evidence="10 13" id="KW-0472">Membrane</keyword>
<evidence type="ECO:0000313" key="14">
    <source>
        <dbReference type="EMBL" id="RZC25936.1"/>
    </source>
</evidence>
<dbReference type="GO" id="GO:0016301">
    <property type="term" value="F:kinase activity"/>
    <property type="evidence" value="ECO:0007669"/>
    <property type="project" value="UniProtKB-KW"/>
</dbReference>
<keyword evidence="15" id="KW-1185">Reference proteome</keyword>
<sequence length="306" mass="33647">MTVKTQHLLREYKKETQTRYIILVTEGNRELHVGCLISIIEQAEERNAVWKMPTRCEICCEIMIAILIPPLGVCFRHGCCSVEFIICLLLTILGYIPGIIYALYAIIFVDRDQTSCLLLMEPFLHRRFQGPATLGNCPGSGPKWVGVKCNPRSNRVVEVNLDGFSLSGRIGRGLQRLQFLRKLSLANNNLTGGINSNIARIDNLRVIDLSGNSLSGEVSDDVFRQCGSLRTVSLARNRFSGSIPSTLGACSALASIDFSNNQFSGSVPSGVWSLSALRSLDLSDNLLEGEIPKGVEAMKNLRSVSI</sequence>
<evidence type="ECO:0000256" key="11">
    <source>
        <dbReference type="ARBA" id="ARBA00023170"/>
    </source>
</evidence>
<evidence type="ECO:0000256" key="9">
    <source>
        <dbReference type="ARBA" id="ARBA00022989"/>
    </source>
</evidence>
<evidence type="ECO:0000313" key="15">
    <source>
        <dbReference type="Proteomes" id="UP000289340"/>
    </source>
</evidence>
<evidence type="ECO:0000256" key="5">
    <source>
        <dbReference type="ARBA" id="ARBA00022614"/>
    </source>
</evidence>
<evidence type="ECO:0000256" key="3">
    <source>
        <dbReference type="ARBA" id="ARBA00009592"/>
    </source>
</evidence>
<dbReference type="Pfam" id="PF13855">
    <property type="entry name" value="LRR_8"/>
    <property type="match status" value="1"/>
</dbReference>
<dbReference type="Pfam" id="PF01679">
    <property type="entry name" value="Pmp3"/>
    <property type="match status" value="1"/>
</dbReference>
<keyword evidence="14" id="KW-0808">Transferase</keyword>
<reference evidence="14 15" key="1">
    <citation type="submission" date="2018-09" db="EMBL/GenBank/DDBJ databases">
        <title>A high-quality reference genome of wild soybean provides a powerful tool to mine soybean genomes.</title>
        <authorList>
            <person name="Xie M."/>
            <person name="Chung C.Y.L."/>
            <person name="Li M.-W."/>
            <person name="Wong F.-L."/>
            <person name="Chan T.-F."/>
            <person name="Lam H.-M."/>
        </authorList>
    </citation>
    <scope>NUCLEOTIDE SEQUENCE [LARGE SCALE GENOMIC DNA]</scope>
    <source>
        <strain evidence="15">cv. W05</strain>
        <tissue evidence="14">Hypocotyl of etiolated seedlings</tissue>
    </source>
</reference>